<dbReference type="Pfam" id="PF14607">
    <property type="entry name" value="GxDLY"/>
    <property type="match status" value="1"/>
</dbReference>
<evidence type="ECO:0008006" key="5">
    <source>
        <dbReference type="Google" id="ProtNLM"/>
    </source>
</evidence>
<evidence type="ECO:0000313" key="3">
    <source>
        <dbReference type="EMBL" id="MBA9078913.1"/>
    </source>
</evidence>
<dbReference type="GO" id="GO:0016788">
    <property type="term" value="F:hydrolase activity, acting on ester bonds"/>
    <property type="evidence" value="ECO:0007669"/>
    <property type="project" value="UniProtKB-ARBA"/>
</dbReference>
<dbReference type="Pfam" id="PF14606">
    <property type="entry name" value="Lipase_GDSL_3"/>
    <property type="match status" value="1"/>
</dbReference>
<dbReference type="PANTHER" id="PTHR30383">
    <property type="entry name" value="THIOESTERASE 1/PROTEASE 1/LYSOPHOSPHOLIPASE L1"/>
    <property type="match status" value="1"/>
</dbReference>
<evidence type="ECO:0000313" key="4">
    <source>
        <dbReference type="Proteomes" id="UP000563094"/>
    </source>
</evidence>
<feature type="domain" description="SGNH hydrolase-type esterase" evidence="1">
    <location>
        <begin position="187"/>
        <end position="363"/>
    </location>
</feature>
<gene>
    <name evidence="3" type="ORF">FHS90_003643</name>
</gene>
<dbReference type="Proteomes" id="UP000563094">
    <property type="component" value="Unassembled WGS sequence"/>
</dbReference>
<feature type="domain" description="SGNH hydrolase-type esterase N-terminal" evidence="2">
    <location>
        <begin position="38"/>
        <end position="178"/>
    </location>
</feature>
<dbReference type="AlphaFoldDB" id="A0A839GM37"/>
<dbReference type="SUPFAM" id="SSF52266">
    <property type="entry name" value="SGNH hydrolase"/>
    <property type="match status" value="1"/>
</dbReference>
<reference evidence="3 4" key="1">
    <citation type="submission" date="2020-08" db="EMBL/GenBank/DDBJ databases">
        <title>Genomic Encyclopedia of Type Strains, Phase IV (KMG-IV): sequencing the most valuable type-strain genomes for metagenomic binning, comparative biology and taxonomic classification.</title>
        <authorList>
            <person name="Goeker M."/>
        </authorList>
    </citation>
    <scope>NUCLEOTIDE SEQUENCE [LARGE SCALE GENOMIC DNA]</scope>
    <source>
        <strain evidence="3 4">DSM 29854</strain>
    </source>
</reference>
<organism evidence="3 4">
    <name type="scientific">Rufibacter quisquiliarum</name>
    <dbReference type="NCBI Taxonomy" id="1549639"/>
    <lineage>
        <taxon>Bacteria</taxon>
        <taxon>Pseudomonadati</taxon>
        <taxon>Bacteroidota</taxon>
        <taxon>Cytophagia</taxon>
        <taxon>Cytophagales</taxon>
        <taxon>Hymenobacteraceae</taxon>
        <taxon>Rufibacter</taxon>
    </lineage>
</organism>
<dbReference type="InterPro" id="IPR051532">
    <property type="entry name" value="Ester_Hydrolysis_Enzymes"/>
</dbReference>
<dbReference type="PANTHER" id="PTHR30383:SF29">
    <property type="entry name" value="SGNH HYDROLASE-TYPE ESTERASE DOMAIN-CONTAINING PROTEIN"/>
    <property type="match status" value="1"/>
</dbReference>
<name>A0A839GM37_9BACT</name>
<keyword evidence="4" id="KW-1185">Reference proteome</keyword>
<comment type="caution">
    <text evidence="3">The sequence shown here is derived from an EMBL/GenBank/DDBJ whole genome shotgun (WGS) entry which is preliminary data.</text>
</comment>
<dbReference type="EMBL" id="JACJIQ010000016">
    <property type="protein sequence ID" value="MBA9078913.1"/>
    <property type="molecule type" value="Genomic_DNA"/>
</dbReference>
<evidence type="ECO:0000259" key="2">
    <source>
        <dbReference type="Pfam" id="PF14607"/>
    </source>
</evidence>
<proteinExistence type="predicted"/>
<dbReference type="InterPro" id="IPR013830">
    <property type="entry name" value="SGNH_hydro"/>
</dbReference>
<dbReference type="InterPro" id="IPR032740">
    <property type="entry name" value="GxDLY"/>
</dbReference>
<dbReference type="RefSeq" id="WP_182513977.1">
    <property type="nucleotide sequence ID" value="NZ_JACJIQ010000016.1"/>
</dbReference>
<accession>A0A839GM37</accession>
<dbReference type="Gene3D" id="2.60.120.260">
    <property type="entry name" value="Galactose-binding domain-like"/>
    <property type="match status" value="1"/>
</dbReference>
<sequence length="372" mass="40707">MAFLLVFLLAFSMTEGGPLKRGAKGSAPAALPAAEKTDWHDVQKLSLKGLGWEELHQSYTRLPAKAETMVTAPVWKLSKHSAGVYVQFKTNSKSIKVRWNVRANNSFNHMAPTAVKGVDLYAKNGQEWKWVGVGKPSGKANEEVIASSMPAADREFMLYLPLYDGVDTVSIGVEAGATMQDVNPEKEKPLVFYGTSIVQGACASRAGMAYPAIIGRTLHQEVVNLGFSGNGKMDVELAHLLAEIDANMYVLDCMPNMTPEEVEPKVVEFVKVLREKKPGVPIVVVENINYAHSWIDTRVAGLVKSKNQHLKNAYKTLTASGIKNLHYVSNQNLALASGEGTVDGIHLTDLGFVQIACELTKEIKKVEKKTKR</sequence>
<dbReference type="InterPro" id="IPR036514">
    <property type="entry name" value="SGNH_hydro_sf"/>
</dbReference>
<dbReference type="Gene3D" id="3.40.50.1110">
    <property type="entry name" value="SGNH hydrolase"/>
    <property type="match status" value="1"/>
</dbReference>
<protein>
    <recommendedName>
        <fullName evidence="5">Hydrolase</fullName>
    </recommendedName>
</protein>
<evidence type="ECO:0000259" key="1">
    <source>
        <dbReference type="Pfam" id="PF14606"/>
    </source>
</evidence>